<reference evidence="2" key="1">
    <citation type="submission" date="2019-10" db="EMBL/GenBank/DDBJ databases">
        <title>Conservation and host-specific expression of non-tandemly repeated heterogenous ribosome RNA gene in arbuscular mycorrhizal fungi.</title>
        <authorList>
            <person name="Maeda T."/>
            <person name="Kobayashi Y."/>
            <person name="Nakagawa T."/>
            <person name="Ezawa T."/>
            <person name="Yamaguchi K."/>
            <person name="Bino T."/>
            <person name="Nishimoto Y."/>
            <person name="Shigenobu S."/>
            <person name="Kawaguchi M."/>
        </authorList>
    </citation>
    <scope>NUCLEOTIDE SEQUENCE</scope>
    <source>
        <strain evidence="2">HR1</strain>
    </source>
</reference>
<name>A0A8H3QN76_9GLOM</name>
<organism evidence="2 3">
    <name type="scientific">Rhizophagus clarus</name>
    <dbReference type="NCBI Taxonomy" id="94130"/>
    <lineage>
        <taxon>Eukaryota</taxon>
        <taxon>Fungi</taxon>
        <taxon>Fungi incertae sedis</taxon>
        <taxon>Mucoromycota</taxon>
        <taxon>Glomeromycotina</taxon>
        <taxon>Glomeromycetes</taxon>
        <taxon>Glomerales</taxon>
        <taxon>Glomeraceae</taxon>
        <taxon>Rhizophagus</taxon>
    </lineage>
</organism>
<proteinExistence type="predicted"/>
<evidence type="ECO:0000313" key="3">
    <source>
        <dbReference type="Proteomes" id="UP000615446"/>
    </source>
</evidence>
<dbReference type="AlphaFoldDB" id="A0A8H3QN76"/>
<gene>
    <name evidence="2" type="ORF">RCL2_001303300</name>
</gene>
<sequence>MTVAKIRILNGHVTLFPWKIINVKENLTIQGLFEHIVDQYVPQLKEEILEKIEVRCSEAKEQTGDEVELGCVISDIVSIFGSLFIFHIKIFSDKNKSQPASAFDILKNAAKERHLPTFTFSQNPKMNDKLKLDILSYISFHKAEFSQFVDRFDPVKDKKGRPLFTYDELNFHNQNLTAYLKMSWIEHPCFTFLKPSLIKFANDLQKYAEYLLKKAAQTKKNHDSMKHIVNEEDASKLKIILPVMFRNPTIVTKYKELVTAVESTDYWKIINVDQYCPNNSTAKSTYLQNLEEAFTFKIGIYTYHHGNVMNMSFVWKIDPNIDESAAFKKNYEIRNELKSFMPVYATRAMRREFVNTCDMFLGNVEKSRVRRIYKEFTGDSTADESEIDARGTAQDSVIAVDERRHDPIMHLARAISVKDLRNQIVKICPEGTPIPSVQWLKLQFWPKNSWNLSSLQYTENLPLKFMIQVRQLHLNHIDSHYASAIFRYLKELAIKFKDHTWLVFLDDKHRCKIEELGHPVAAIERGKQVVVTTHETFAISDYDFTKCSLIPSVTMLCNIPDNIEGSFYRGQVNIGLKDAAFQASSALRHMTELYDILLHTEMHHPFLMLYTDGGPDHKNTFLRVQLSLIAMFIALDLDYLVAVRTPPGHSWKNLVERIMSILNLGMQCVGLMRQKMSEEMEKLISGCNSLEDMREKAKTNHQLEKELLQSMEPIRVLLSNLFTRQSLKDEFFKVFEPATKTEMENFWESVHLVDDSITIEDTSQKKVANKPKLQEFMEHCCQKCLYFFEIKKCGNNECNICRPIRSNPDVFKELKGLPDPIPGPDDHYMSFSENRKPRNIPSNIEKKGGNGMDFSPTAQFEKNVRTVVKCVECNKPRVLYARHKISEEQFCLLQSFLESIEYTCGITFKGLSELSSSKSRREINIINEDNEKENNNKDIEGTSRNDPIAELFKVVQVNSKHTCDSAIEKPYFVARIFPQICSVCGIPEDLIQIENELPYCRECHISAGKKRKMGKRKCFDAGSRKKRKMRN</sequence>
<evidence type="ECO:0000313" key="2">
    <source>
        <dbReference type="EMBL" id="GES85938.1"/>
    </source>
</evidence>
<dbReference type="PANTHER" id="PTHR46954:SF1">
    <property type="entry name" value="C2H2-TYPE DOMAIN-CONTAINING PROTEIN"/>
    <property type="match status" value="1"/>
</dbReference>
<comment type="caution">
    <text evidence="2">The sequence shown here is derived from an EMBL/GenBank/DDBJ whole genome shotgun (WGS) entry which is preliminary data.</text>
</comment>
<accession>A0A8H3QN76</accession>
<dbReference type="PANTHER" id="PTHR46954">
    <property type="entry name" value="C2H2-TYPE DOMAIN-CONTAINING PROTEIN"/>
    <property type="match status" value="1"/>
</dbReference>
<dbReference type="OrthoDB" id="2357478at2759"/>
<dbReference type="EMBL" id="BLAL01000158">
    <property type="protein sequence ID" value="GES85938.1"/>
    <property type="molecule type" value="Genomic_DNA"/>
</dbReference>
<evidence type="ECO:0000256" key="1">
    <source>
        <dbReference type="SAM" id="MobiDB-lite"/>
    </source>
</evidence>
<dbReference type="Proteomes" id="UP000615446">
    <property type="component" value="Unassembled WGS sequence"/>
</dbReference>
<feature type="region of interest" description="Disordered" evidence="1">
    <location>
        <begin position="831"/>
        <end position="852"/>
    </location>
</feature>
<protein>
    <submittedName>
        <fullName evidence="2">Uncharacterized protein LOC105326236</fullName>
    </submittedName>
</protein>